<gene>
    <name evidence="2" type="ORF">ZIOFF_073712</name>
</gene>
<reference evidence="2 3" key="1">
    <citation type="submission" date="2020-08" db="EMBL/GenBank/DDBJ databases">
        <title>Plant Genome Project.</title>
        <authorList>
            <person name="Zhang R.-G."/>
        </authorList>
    </citation>
    <scope>NUCLEOTIDE SEQUENCE [LARGE SCALE GENOMIC DNA]</scope>
    <source>
        <tissue evidence="2">Rhizome</tissue>
    </source>
</reference>
<comment type="caution">
    <text evidence="2">The sequence shown here is derived from an EMBL/GenBank/DDBJ whole genome shotgun (WGS) entry which is preliminary data.</text>
</comment>
<feature type="coiled-coil region" evidence="1">
    <location>
        <begin position="26"/>
        <end position="53"/>
    </location>
</feature>
<evidence type="ECO:0000313" key="3">
    <source>
        <dbReference type="Proteomes" id="UP000734854"/>
    </source>
</evidence>
<keyword evidence="3" id="KW-1185">Reference proteome</keyword>
<dbReference type="Proteomes" id="UP000734854">
    <property type="component" value="Unassembled WGS sequence"/>
</dbReference>
<accession>A0A8J5C7J4</accession>
<keyword evidence="1" id="KW-0175">Coiled coil</keyword>
<name>A0A8J5C7J4_ZINOF</name>
<sequence length="222" mass="25049">MCPKCSKKFRRKEIVNLYAPVIAVPNADLEKQVQCLKKENMSLKIERNVLLKEINKQKVISSCKACKRYGMLLNKYNFDFGGHEFKSWNQSLAMAPAWSCCGDKSNSHNVYARLQSQNGMLLVFDICQTSEPMQLIEGLTSHPVHFVDFVVLNDGSGRVFSASSSGPCVWEVGFNYRRPFLIPEMQNRGVCISLACCGSSDIAVATFRPKFGLLDDIIWVDY</sequence>
<dbReference type="PANTHER" id="PTHR16047:SF7">
    <property type="entry name" value="E3 UBIQUITIN-PROTEIN LIGASE RFWD3"/>
    <property type="match status" value="1"/>
</dbReference>
<evidence type="ECO:0000313" key="2">
    <source>
        <dbReference type="EMBL" id="KAG6469015.1"/>
    </source>
</evidence>
<dbReference type="GO" id="GO:0016567">
    <property type="term" value="P:protein ubiquitination"/>
    <property type="evidence" value="ECO:0007669"/>
    <property type="project" value="InterPro"/>
</dbReference>
<dbReference type="PANTHER" id="PTHR16047">
    <property type="entry name" value="RFWD3 PROTEIN"/>
    <property type="match status" value="1"/>
</dbReference>
<dbReference type="GO" id="GO:0004842">
    <property type="term" value="F:ubiquitin-protein transferase activity"/>
    <property type="evidence" value="ECO:0007669"/>
    <property type="project" value="InterPro"/>
</dbReference>
<evidence type="ECO:0000256" key="1">
    <source>
        <dbReference type="SAM" id="Coils"/>
    </source>
</evidence>
<dbReference type="EMBL" id="JACMSC010000022">
    <property type="protein sequence ID" value="KAG6469015.1"/>
    <property type="molecule type" value="Genomic_DNA"/>
</dbReference>
<organism evidence="2 3">
    <name type="scientific">Zingiber officinale</name>
    <name type="common">Ginger</name>
    <name type="synonym">Amomum zingiber</name>
    <dbReference type="NCBI Taxonomy" id="94328"/>
    <lineage>
        <taxon>Eukaryota</taxon>
        <taxon>Viridiplantae</taxon>
        <taxon>Streptophyta</taxon>
        <taxon>Embryophyta</taxon>
        <taxon>Tracheophyta</taxon>
        <taxon>Spermatophyta</taxon>
        <taxon>Magnoliopsida</taxon>
        <taxon>Liliopsida</taxon>
        <taxon>Zingiberales</taxon>
        <taxon>Zingiberaceae</taxon>
        <taxon>Zingiber</taxon>
    </lineage>
</organism>
<dbReference type="GO" id="GO:0005634">
    <property type="term" value="C:nucleus"/>
    <property type="evidence" value="ECO:0007669"/>
    <property type="project" value="InterPro"/>
</dbReference>
<proteinExistence type="predicted"/>
<protein>
    <submittedName>
        <fullName evidence="2">Uncharacterized protein</fullName>
    </submittedName>
</protein>
<dbReference type="GO" id="GO:0036297">
    <property type="term" value="P:interstrand cross-link repair"/>
    <property type="evidence" value="ECO:0007669"/>
    <property type="project" value="InterPro"/>
</dbReference>
<dbReference type="AlphaFoldDB" id="A0A8J5C7J4"/>
<dbReference type="InterPro" id="IPR037381">
    <property type="entry name" value="RFWD3"/>
</dbReference>